<evidence type="ECO:0000256" key="1">
    <source>
        <dbReference type="SAM" id="Phobius"/>
    </source>
</evidence>
<comment type="caution">
    <text evidence="2">The sequence shown here is derived from an EMBL/GenBank/DDBJ whole genome shotgun (WGS) entry which is preliminary data.</text>
</comment>
<dbReference type="Proteomes" id="UP000036938">
    <property type="component" value="Unassembled WGS sequence"/>
</dbReference>
<evidence type="ECO:0000313" key="2">
    <source>
        <dbReference type="EMBL" id="KNG93133.1"/>
    </source>
</evidence>
<reference evidence="2 3" key="1">
    <citation type="journal article" date="2015" name="Int. J. Syst. Evol. Microbiol.">
        <title>Aestuariivita atlantica sp. nov., isolated from deep sea sediment of the Atlantic Ocean.</title>
        <authorList>
            <person name="Li G."/>
            <person name="Lai Q."/>
            <person name="Du Y."/>
            <person name="Liu X."/>
            <person name="Sun F."/>
            <person name="Shao Z."/>
        </authorList>
    </citation>
    <scope>NUCLEOTIDE SEQUENCE [LARGE SCALE GENOMIC DNA]</scope>
    <source>
        <strain evidence="2 3">22II-S11-z3</strain>
    </source>
</reference>
<dbReference type="InterPro" id="IPR036927">
    <property type="entry name" value="Cyt_c_oxase-like_su1_sf"/>
</dbReference>
<keyword evidence="1" id="KW-1133">Transmembrane helix</keyword>
<dbReference type="SUPFAM" id="SSF81442">
    <property type="entry name" value="Cytochrome c oxidase subunit I-like"/>
    <property type="match status" value="1"/>
</dbReference>
<keyword evidence="1" id="KW-0812">Transmembrane</keyword>
<protein>
    <submittedName>
        <fullName evidence="2">Uncharacterized protein</fullName>
    </submittedName>
</protein>
<accession>A0A0L1JNY4</accession>
<gene>
    <name evidence="2" type="ORF">ATO11_14625</name>
</gene>
<feature type="transmembrane region" description="Helical" evidence="1">
    <location>
        <begin position="79"/>
        <end position="103"/>
    </location>
</feature>
<dbReference type="STRING" id="1317121.ATO11_14625"/>
<dbReference type="EMBL" id="AQQZ01000006">
    <property type="protein sequence ID" value="KNG93133.1"/>
    <property type="molecule type" value="Genomic_DNA"/>
</dbReference>
<organism evidence="2 3">
    <name type="scientific">Pseudaestuariivita atlantica</name>
    <dbReference type="NCBI Taxonomy" id="1317121"/>
    <lineage>
        <taxon>Bacteria</taxon>
        <taxon>Pseudomonadati</taxon>
        <taxon>Pseudomonadota</taxon>
        <taxon>Alphaproteobacteria</taxon>
        <taxon>Rhodobacterales</taxon>
        <taxon>Paracoccaceae</taxon>
        <taxon>Pseudaestuariivita</taxon>
    </lineage>
</organism>
<keyword evidence="1" id="KW-0472">Membrane</keyword>
<sequence length="114" mass="11668">MTTGGYGTAILAMLVGGVIAVFALRHLGALRVPRALALTFATFHIGLVAAHASTALLALTATPERLLDAPATVSTAFQIASVGGVISPAAALVYLALVAWCVWARWRHGPVPPA</sequence>
<feature type="transmembrane region" description="Helical" evidence="1">
    <location>
        <begin position="36"/>
        <end position="59"/>
    </location>
</feature>
<dbReference type="AlphaFoldDB" id="A0A0L1JNY4"/>
<feature type="transmembrane region" description="Helical" evidence="1">
    <location>
        <begin position="6"/>
        <end position="24"/>
    </location>
</feature>
<proteinExistence type="predicted"/>
<keyword evidence="3" id="KW-1185">Reference proteome</keyword>
<name>A0A0L1JNY4_9RHOB</name>
<evidence type="ECO:0000313" key="3">
    <source>
        <dbReference type="Proteomes" id="UP000036938"/>
    </source>
</evidence>